<evidence type="ECO:0000256" key="1">
    <source>
        <dbReference type="ARBA" id="ARBA00022679"/>
    </source>
</evidence>
<keyword evidence="2" id="KW-0328">Glycosyltransferase</keyword>
<proteinExistence type="predicted"/>
<dbReference type="Gene3D" id="3.40.50.2000">
    <property type="entry name" value="Glycogen Phosphorylase B"/>
    <property type="match status" value="2"/>
</dbReference>
<sequence length="408" mass="45442">MKLAIVTAYPPSKVTLNEYAFHLVKQFRKNQNVTELILLTDRTEKAKDLEFTEAGCKITVKECWSFNSYKNIFSVTKAINKTKPDSVLFNLQFMKFGDKKIAAALGLMLPLVCKLKNIPNIVLLHNILEEVDLGSAGFTSNKLMQRIYGFIGTSLTKLILQADIVAVTMQKYVNILEVKYLATNVKLIPHGTFEIAEEPDYTLPQGPLQIMTFGKFGTYKKVEGMIEAVEMVRKSTGLDLEVVIAGTDNPNVPGYLAKVQEDYKHVPQVRFTGYVEEEEVPVLFNKSTVVVFPYTSTTGSSGVLHQAGSYGKAVVMPDLGDLALLVKDEGYLGEFFEPTSVKSMANAIEALVVNEAYRLHLAKQNYKAATAHPMSQIADMYIETFKKIVDEKCVKISKVNSNTHKAIL</sequence>
<comment type="caution">
    <text evidence="2">The sequence shown here is derived from an EMBL/GenBank/DDBJ whole genome shotgun (WGS) entry which is preliminary data.</text>
</comment>
<dbReference type="RefSeq" id="WP_311427749.1">
    <property type="nucleotide sequence ID" value="NZ_JAVRIA010000005.1"/>
</dbReference>
<dbReference type="SUPFAM" id="SSF53756">
    <property type="entry name" value="UDP-Glycosyltransferase/glycogen phosphorylase"/>
    <property type="match status" value="1"/>
</dbReference>
<evidence type="ECO:0000313" key="2">
    <source>
        <dbReference type="EMBL" id="MDT0558984.1"/>
    </source>
</evidence>
<gene>
    <name evidence="2" type="ORF">RM697_10015</name>
</gene>
<accession>A0ABU2YLG2</accession>
<reference evidence="2 3" key="1">
    <citation type="submission" date="2023-09" db="EMBL/GenBank/DDBJ databases">
        <authorList>
            <person name="Rey-Velasco X."/>
        </authorList>
    </citation>
    <scope>NUCLEOTIDE SEQUENCE [LARGE SCALE GENOMIC DNA]</scope>
    <source>
        <strain evidence="2 3">W332</strain>
    </source>
</reference>
<keyword evidence="1 2" id="KW-0808">Transferase</keyword>
<organism evidence="2 3">
    <name type="scientific">Microcosmobacter mediterraneus</name>
    <dbReference type="NCBI Taxonomy" id="3075607"/>
    <lineage>
        <taxon>Bacteria</taxon>
        <taxon>Pseudomonadati</taxon>
        <taxon>Bacteroidota</taxon>
        <taxon>Flavobacteriia</taxon>
        <taxon>Flavobacteriales</taxon>
        <taxon>Flavobacteriaceae</taxon>
        <taxon>Microcosmobacter</taxon>
    </lineage>
</organism>
<dbReference type="PANTHER" id="PTHR46401:SF2">
    <property type="entry name" value="GLYCOSYLTRANSFERASE WBBK-RELATED"/>
    <property type="match status" value="1"/>
</dbReference>
<protein>
    <submittedName>
        <fullName evidence="2">Glycosyltransferase</fullName>
        <ecNumber evidence="2">2.4.-.-</ecNumber>
    </submittedName>
</protein>
<name>A0ABU2YLG2_9FLAO</name>
<dbReference type="GO" id="GO:0016757">
    <property type="term" value="F:glycosyltransferase activity"/>
    <property type="evidence" value="ECO:0007669"/>
    <property type="project" value="UniProtKB-KW"/>
</dbReference>
<dbReference type="EMBL" id="JAVRIA010000005">
    <property type="protein sequence ID" value="MDT0558984.1"/>
    <property type="molecule type" value="Genomic_DNA"/>
</dbReference>
<dbReference type="EC" id="2.4.-.-" evidence="2"/>
<dbReference type="Proteomes" id="UP001259492">
    <property type="component" value="Unassembled WGS sequence"/>
</dbReference>
<evidence type="ECO:0000313" key="3">
    <source>
        <dbReference type="Proteomes" id="UP001259492"/>
    </source>
</evidence>
<dbReference type="Pfam" id="PF13692">
    <property type="entry name" value="Glyco_trans_1_4"/>
    <property type="match status" value="1"/>
</dbReference>
<keyword evidence="3" id="KW-1185">Reference proteome</keyword>
<dbReference type="PANTHER" id="PTHR46401">
    <property type="entry name" value="GLYCOSYLTRANSFERASE WBBK-RELATED"/>
    <property type="match status" value="1"/>
</dbReference>